<dbReference type="InterPro" id="IPR036704">
    <property type="entry name" value="RraA/RraA-like_sf"/>
</dbReference>
<keyword evidence="7" id="KW-1185">Reference proteome</keyword>
<organism evidence="6 7">
    <name type="scientific">Novosphingobium kunmingense</name>
    <dbReference type="NCBI Taxonomy" id="1211806"/>
    <lineage>
        <taxon>Bacteria</taxon>
        <taxon>Pseudomonadati</taxon>
        <taxon>Pseudomonadota</taxon>
        <taxon>Alphaproteobacteria</taxon>
        <taxon>Sphingomonadales</taxon>
        <taxon>Sphingomonadaceae</taxon>
        <taxon>Novosphingobium</taxon>
    </lineage>
</organism>
<comment type="caution">
    <text evidence="6">The sequence shown here is derived from an EMBL/GenBank/DDBJ whole genome shotgun (WGS) entry which is preliminary data.</text>
</comment>
<dbReference type="RefSeq" id="WP_100868577.1">
    <property type="nucleotide sequence ID" value="NZ_PHUF01000008.1"/>
</dbReference>
<dbReference type="Proteomes" id="UP000232587">
    <property type="component" value="Unassembled WGS sequence"/>
</dbReference>
<protein>
    <recommendedName>
        <fullName evidence="2">Putative 4-hydroxy-4-methyl-2-oxoglutarate aldolase</fullName>
    </recommendedName>
    <alternativeName>
        <fullName evidence="3">Regulator of ribonuclease activity homolog</fullName>
    </alternativeName>
    <alternativeName>
        <fullName evidence="4">RraA-like protein</fullName>
    </alternativeName>
</protein>
<feature type="binding site" evidence="5">
    <location>
        <position position="119"/>
    </location>
    <ligand>
        <name>Mg(2+)</name>
        <dbReference type="ChEBI" id="CHEBI:18420"/>
    </ligand>
</feature>
<comment type="cofactor">
    <cofactor evidence="1">
        <name>a divalent metal cation</name>
        <dbReference type="ChEBI" id="CHEBI:60240"/>
    </cofactor>
</comment>
<reference evidence="6 7" key="1">
    <citation type="submission" date="2017-11" db="EMBL/GenBank/DDBJ databases">
        <title>Genomic Encyclopedia of Type Strains, Phase III (KMG-III): the genomes of soil and plant-associated and newly described type strains.</title>
        <authorList>
            <person name="Whitman W."/>
        </authorList>
    </citation>
    <scope>NUCLEOTIDE SEQUENCE [LARGE SCALE GENOMIC DNA]</scope>
    <source>
        <strain evidence="6 7">CGMCC 1.12274</strain>
    </source>
</reference>
<dbReference type="NCBIfam" id="NF004850">
    <property type="entry name" value="PRK06201.1"/>
    <property type="match status" value="1"/>
</dbReference>
<dbReference type="SUPFAM" id="SSF89562">
    <property type="entry name" value="RraA-like"/>
    <property type="match status" value="1"/>
</dbReference>
<evidence type="ECO:0000256" key="1">
    <source>
        <dbReference type="ARBA" id="ARBA00001968"/>
    </source>
</evidence>
<dbReference type="InterPro" id="IPR005493">
    <property type="entry name" value="RraA/RraA-like"/>
</dbReference>
<proteinExistence type="predicted"/>
<dbReference type="Gene3D" id="3.50.30.40">
    <property type="entry name" value="Ribonuclease E inhibitor RraA/RraA-like"/>
    <property type="match status" value="1"/>
</dbReference>
<dbReference type="PANTHER" id="PTHR33254">
    <property type="entry name" value="4-HYDROXY-4-METHYL-2-OXOGLUTARATE ALDOLASE 3-RELATED"/>
    <property type="match status" value="1"/>
</dbReference>
<dbReference type="CDD" id="cd16841">
    <property type="entry name" value="RraA_family"/>
    <property type="match status" value="1"/>
</dbReference>
<evidence type="ECO:0000256" key="2">
    <source>
        <dbReference type="ARBA" id="ARBA00016549"/>
    </source>
</evidence>
<dbReference type="PANTHER" id="PTHR33254:SF4">
    <property type="entry name" value="4-HYDROXY-4-METHYL-2-OXOGLUTARATE ALDOLASE 3-RELATED"/>
    <property type="match status" value="1"/>
</dbReference>
<evidence type="ECO:0000256" key="3">
    <source>
        <dbReference type="ARBA" id="ARBA00029596"/>
    </source>
</evidence>
<evidence type="ECO:0000313" key="7">
    <source>
        <dbReference type="Proteomes" id="UP000232587"/>
    </source>
</evidence>
<dbReference type="GO" id="GO:0046872">
    <property type="term" value="F:metal ion binding"/>
    <property type="evidence" value="ECO:0007669"/>
    <property type="project" value="UniProtKB-KW"/>
</dbReference>
<sequence>MVGFQVLQRQAFASSADVERFRSLPVANISDAMNRLSGGGAGLRPLHRQGLLIGPALTVRTRPGDNLMVHKAFEMVVPGDVVVIDAGSDLTNALIGEMMIDYVRRKGAAGVVVNGAVRDLAAISAGEFPVFAAGVTHRGPYKDGPGEVNVPVSIGGMLVNPGDLVIGDDDGLITVALADIDVVHAAASAKFAAEQAQMEKIAAGTIDKSWIDAQLIAMGCPGVEKRTDAA</sequence>
<gene>
    <name evidence="6" type="ORF">B0I00_3409</name>
</gene>
<accession>A0A2N0H376</accession>
<evidence type="ECO:0000313" key="6">
    <source>
        <dbReference type="EMBL" id="PKB13369.1"/>
    </source>
</evidence>
<keyword evidence="5" id="KW-0479">Metal-binding</keyword>
<dbReference type="Pfam" id="PF03737">
    <property type="entry name" value="RraA-like"/>
    <property type="match status" value="1"/>
</dbReference>
<evidence type="ECO:0000256" key="4">
    <source>
        <dbReference type="ARBA" id="ARBA00030169"/>
    </source>
</evidence>
<dbReference type="OrthoDB" id="9812532at2"/>
<keyword evidence="5" id="KW-0460">Magnesium</keyword>
<feature type="binding site" evidence="5">
    <location>
        <position position="118"/>
    </location>
    <ligand>
        <name>substrate</name>
    </ligand>
</feature>
<name>A0A2N0H376_9SPHN</name>
<feature type="binding site" evidence="5">
    <location>
        <begin position="96"/>
        <end position="99"/>
    </location>
    <ligand>
        <name>substrate</name>
    </ligand>
</feature>
<evidence type="ECO:0000256" key="5">
    <source>
        <dbReference type="PIRSR" id="PIRSR605493-1"/>
    </source>
</evidence>
<comment type="cofactor">
    <cofactor evidence="5">
        <name>Mg(2+)</name>
        <dbReference type="ChEBI" id="CHEBI:18420"/>
    </cofactor>
</comment>
<dbReference type="EMBL" id="PHUF01000008">
    <property type="protein sequence ID" value="PKB13369.1"/>
    <property type="molecule type" value="Genomic_DNA"/>
</dbReference>
<dbReference type="AlphaFoldDB" id="A0A2N0H376"/>